<proteinExistence type="predicted"/>
<gene>
    <name evidence="1" type="ORF">F5X71_02550</name>
</gene>
<dbReference type="AlphaFoldDB" id="A0A6G9XKA6"/>
<sequence>MPYREWFGGNGFARRIHRFARRVERAISPATSSADAAAPTGRVPRQFAARARGELNGVLRQRVSARRRLRLSESHHPCLRERRAAIERRRRAIAVATELYRRCGGLTARIPVAAVLGGPAARNFPESARLRHFCGNFWNAF</sequence>
<dbReference type="RefSeq" id="WP_238815691.1">
    <property type="nucleotide sequence ID" value="NZ_CP046171.1"/>
</dbReference>
<dbReference type="Proteomes" id="UP000501705">
    <property type="component" value="Chromosome"/>
</dbReference>
<evidence type="ECO:0000313" key="2">
    <source>
        <dbReference type="Proteomes" id="UP000501705"/>
    </source>
</evidence>
<name>A0A6G9XKA6_NOCBR</name>
<evidence type="ECO:0000313" key="1">
    <source>
        <dbReference type="EMBL" id="QIS01338.1"/>
    </source>
</evidence>
<organism evidence="1 2">
    <name type="scientific">Nocardia brasiliensis</name>
    <dbReference type="NCBI Taxonomy" id="37326"/>
    <lineage>
        <taxon>Bacteria</taxon>
        <taxon>Bacillati</taxon>
        <taxon>Actinomycetota</taxon>
        <taxon>Actinomycetes</taxon>
        <taxon>Mycobacteriales</taxon>
        <taxon>Nocardiaceae</taxon>
        <taxon>Nocardia</taxon>
    </lineage>
</organism>
<dbReference type="EMBL" id="CP046171">
    <property type="protein sequence ID" value="QIS01338.1"/>
    <property type="molecule type" value="Genomic_DNA"/>
</dbReference>
<protein>
    <submittedName>
        <fullName evidence="1">Uncharacterized protein</fullName>
    </submittedName>
</protein>
<reference evidence="1 2" key="1">
    <citation type="journal article" date="2019" name="ACS Chem. Biol.">
        <title>Identification and Mobilization of a Cryptic Antibiotic Biosynthesis Gene Locus from a Human-Pathogenic Nocardia Isolate.</title>
        <authorList>
            <person name="Herisse M."/>
            <person name="Ishida K."/>
            <person name="Porter J.L."/>
            <person name="Howden B."/>
            <person name="Hertweck C."/>
            <person name="Stinear T.P."/>
            <person name="Pidot S.J."/>
        </authorList>
    </citation>
    <scope>NUCLEOTIDE SEQUENCE [LARGE SCALE GENOMIC DNA]</scope>
    <source>
        <strain evidence="1 2">AUSMDU00024985</strain>
    </source>
</reference>
<accession>A0A6G9XKA6</accession>